<evidence type="ECO:0000259" key="8">
    <source>
        <dbReference type="Pfam" id="PF00749"/>
    </source>
</evidence>
<dbReference type="NCBIfam" id="NF004315">
    <property type="entry name" value="PRK05710.1-4"/>
    <property type="match status" value="1"/>
</dbReference>
<keyword evidence="1 7" id="KW-0436">Ligase</keyword>
<dbReference type="PRINTS" id="PR00987">
    <property type="entry name" value="TRNASYNTHGLU"/>
</dbReference>
<keyword evidence="2" id="KW-0479">Metal-binding</keyword>
<dbReference type="InterPro" id="IPR000924">
    <property type="entry name" value="Glu/Gln-tRNA-synth"/>
</dbReference>
<keyword evidence="4" id="KW-0862">Zinc</keyword>
<keyword evidence="10" id="KW-1185">Reference proteome</keyword>
<evidence type="ECO:0000256" key="3">
    <source>
        <dbReference type="ARBA" id="ARBA00022741"/>
    </source>
</evidence>
<name>A0A923IX64_9ACTO</name>
<dbReference type="PANTHER" id="PTHR43311">
    <property type="entry name" value="GLUTAMATE--TRNA LIGASE"/>
    <property type="match status" value="1"/>
</dbReference>
<feature type="domain" description="Glutamyl/glutaminyl-tRNA synthetase class Ib catalytic" evidence="8">
    <location>
        <begin position="18"/>
        <end position="259"/>
    </location>
</feature>
<dbReference type="SUPFAM" id="SSF52374">
    <property type="entry name" value="Nucleotidylyl transferase"/>
    <property type="match status" value="1"/>
</dbReference>
<protein>
    <submittedName>
        <fullName evidence="9">Glutamyl-tRNA synthetase</fullName>
        <ecNumber evidence="9">6.1.1.17</ecNumber>
    </submittedName>
</protein>
<dbReference type="GO" id="GO:0004818">
    <property type="term" value="F:glutamate-tRNA ligase activity"/>
    <property type="evidence" value="ECO:0007669"/>
    <property type="project" value="UniProtKB-EC"/>
</dbReference>
<dbReference type="EMBL" id="JACHMK010000001">
    <property type="protein sequence ID" value="MBB6333800.1"/>
    <property type="molecule type" value="Genomic_DNA"/>
</dbReference>
<evidence type="ECO:0000313" key="10">
    <source>
        <dbReference type="Proteomes" id="UP000617426"/>
    </source>
</evidence>
<dbReference type="Gene3D" id="3.40.50.620">
    <property type="entry name" value="HUPs"/>
    <property type="match status" value="1"/>
</dbReference>
<keyword evidence="3 7" id="KW-0547">Nucleotide-binding</keyword>
<keyword evidence="6 7" id="KW-0030">Aminoacyl-tRNA synthetase</keyword>
<dbReference type="RefSeq" id="WP_246429960.1">
    <property type="nucleotide sequence ID" value="NZ_JACHMK010000001.1"/>
</dbReference>
<evidence type="ECO:0000256" key="6">
    <source>
        <dbReference type="ARBA" id="ARBA00023146"/>
    </source>
</evidence>
<proteinExistence type="inferred from homology"/>
<dbReference type="GO" id="GO:0005524">
    <property type="term" value="F:ATP binding"/>
    <property type="evidence" value="ECO:0007669"/>
    <property type="project" value="UniProtKB-KW"/>
</dbReference>
<evidence type="ECO:0000256" key="2">
    <source>
        <dbReference type="ARBA" id="ARBA00022723"/>
    </source>
</evidence>
<organism evidence="9 10">
    <name type="scientific">Schaalia hyovaginalis</name>
    <dbReference type="NCBI Taxonomy" id="29316"/>
    <lineage>
        <taxon>Bacteria</taxon>
        <taxon>Bacillati</taxon>
        <taxon>Actinomycetota</taxon>
        <taxon>Actinomycetes</taxon>
        <taxon>Actinomycetales</taxon>
        <taxon>Actinomycetaceae</taxon>
        <taxon>Schaalia</taxon>
    </lineage>
</organism>
<dbReference type="InterPro" id="IPR049940">
    <property type="entry name" value="GluQ/Sye"/>
</dbReference>
<dbReference type="InterPro" id="IPR014729">
    <property type="entry name" value="Rossmann-like_a/b/a_fold"/>
</dbReference>
<dbReference type="InterPro" id="IPR001412">
    <property type="entry name" value="aa-tRNA-synth_I_CS"/>
</dbReference>
<evidence type="ECO:0000256" key="1">
    <source>
        <dbReference type="ARBA" id="ARBA00022598"/>
    </source>
</evidence>
<dbReference type="Pfam" id="PF00749">
    <property type="entry name" value="tRNA-synt_1c"/>
    <property type="match status" value="1"/>
</dbReference>
<gene>
    <name evidence="9" type="ORF">HD592_000365</name>
</gene>
<dbReference type="AlphaFoldDB" id="A0A923IX64"/>
<dbReference type="GO" id="GO:0005829">
    <property type="term" value="C:cytosol"/>
    <property type="evidence" value="ECO:0007669"/>
    <property type="project" value="TreeGrafter"/>
</dbReference>
<evidence type="ECO:0000313" key="9">
    <source>
        <dbReference type="EMBL" id="MBB6333800.1"/>
    </source>
</evidence>
<dbReference type="GO" id="GO:0006424">
    <property type="term" value="P:glutamyl-tRNA aminoacylation"/>
    <property type="evidence" value="ECO:0007669"/>
    <property type="project" value="TreeGrafter"/>
</dbReference>
<keyword evidence="7" id="KW-0648">Protein biosynthesis</keyword>
<dbReference type="PANTHER" id="PTHR43311:SF1">
    <property type="entry name" value="GLUTAMYL-Q TRNA(ASP) SYNTHETASE"/>
    <property type="match status" value="1"/>
</dbReference>
<comment type="similarity">
    <text evidence="7">Belongs to the class-I aminoacyl-tRNA synthetase family.</text>
</comment>
<dbReference type="EC" id="6.1.1.17" evidence="9"/>
<accession>A0A923IX64</accession>
<dbReference type="Proteomes" id="UP000617426">
    <property type="component" value="Unassembled WGS sequence"/>
</dbReference>
<evidence type="ECO:0000256" key="7">
    <source>
        <dbReference type="RuleBase" id="RU363037"/>
    </source>
</evidence>
<keyword evidence="5 7" id="KW-0067">ATP-binding</keyword>
<comment type="caution">
    <text evidence="9">The sequence shown here is derived from an EMBL/GenBank/DDBJ whole genome shotgun (WGS) entry which is preliminary data.</text>
</comment>
<dbReference type="InterPro" id="IPR020058">
    <property type="entry name" value="Glu/Gln-tRNA-synth_Ib_cat-dom"/>
</dbReference>
<sequence length="317" mass="34353">MTERASGERAPLEAGAGRFAPSPTGDFHLGNLRTALLAWIWARRSGRRFLLRIEDIDRVRSGSAERQLADLAEIGIDWDDEPLIQTSRADAHEAALKDLAERGMLFECYCSRRDIREAGSAPHVPPGHYPGTCLDLDEATRERRRAELAAEHRAPALRLRAPAPEWTVFDELYGPYTGPVDHFVLRRADGAPAYNLAVVVDDAHQGIDQVVRGDDLLTQAPGQAALAALLGVTPPTYVHVPLALGPSGERLAKRDGAVRLGELHALGWSTADAIGFIGSSLGVERARSARDLFDALDLGALRALPLKPWIVEAPAAP</sequence>
<evidence type="ECO:0000256" key="4">
    <source>
        <dbReference type="ARBA" id="ARBA00022833"/>
    </source>
</evidence>
<reference evidence="9" key="1">
    <citation type="submission" date="2020-08" db="EMBL/GenBank/DDBJ databases">
        <title>Sequencing the genomes of 1000 actinobacteria strains.</title>
        <authorList>
            <person name="Klenk H.-P."/>
        </authorList>
    </citation>
    <scope>NUCLEOTIDE SEQUENCE</scope>
    <source>
        <strain evidence="9">DSM 10695</strain>
    </source>
</reference>
<dbReference type="PROSITE" id="PS00178">
    <property type="entry name" value="AA_TRNA_LIGASE_I"/>
    <property type="match status" value="1"/>
</dbReference>
<evidence type="ECO:0000256" key="5">
    <source>
        <dbReference type="ARBA" id="ARBA00022840"/>
    </source>
</evidence>